<name>A0A376BBG2_9ASCO</name>
<proteinExistence type="predicted"/>
<organism evidence="3 4">
    <name type="scientific">Saccharomycodes ludwigii</name>
    <dbReference type="NCBI Taxonomy" id="36035"/>
    <lineage>
        <taxon>Eukaryota</taxon>
        <taxon>Fungi</taxon>
        <taxon>Dikarya</taxon>
        <taxon>Ascomycota</taxon>
        <taxon>Saccharomycotina</taxon>
        <taxon>Saccharomycetes</taxon>
        <taxon>Saccharomycodales</taxon>
        <taxon>Saccharomycodaceae</taxon>
        <taxon>Saccharomycodes</taxon>
    </lineage>
</organism>
<evidence type="ECO:0000259" key="2">
    <source>
        <dbReference type="Pfam" id="PF08550"/>
    </source>
</evidence>
<dbReference type="InterPro" id="IPR013860">
    <property type="entry name" value="AreA_GATA"/>
</dbReference>
<dbReference type="VEuPathDB" id="FungiDB:SCODWIG_03717"/>
<feature type="compositionally biased region" description="Low complexity" evidence="1">
    <location>
        <begin position="114"/>
        <end position="139"/>
    </location>
</feature>
<feature type="compositionally biased region" description="Polar residues" evidence="1">
    <location>
        <begin position="147"/>
        <end position="162"/>
    </location>
</feature>
<gene>
    <name evidence="3" type="ORF">SCODWIG_03717</name>
</gene>
<sequence>MNYPYFNFQQSQPQSNLNTFQNNNTPTVITNDNNFKLPNPTTGTTTNINASKPYSNSLARLKLQNAIEDPSSEALWKMYSKAKASLPYKERMSNLTWRMLGMRIKEFKLKPLKSNSNNDDISVSNPSLFNNNNDNNNNNNKDRKSTRLNSSHTVVSRMPSSA</sequence>
<evidence type="ECO:0000256" key="1">
    <source>
        <dbReference type="SAM" id="MobiDB-lite"/>
    </source>
</evidence>
<feature type="region of interest" description="Disordered" evidence="1">
    <location>
        <begin position="112"/>
        <end position="162"/>
    </location>
</feature>
<dbReference type="AlphaFoldDB" id="A0A376BBG2"/>
<accession>A0A376BBG2</accession>
<keyword evidence="4" id="KW-1185">Reference proteome</keyword>
<feature type="domain" description="Nitrogen regulatory protein areA GATA-like" evidence="2">
    <location>
        <begin position="75"/>
        <end position="102"/>
    </location>
</feature>
<dbReference type="Proteomes" id="UP000262825">
    <property type="component" value="Unassembled WGS sequence"/>
</dbReference>
<evidence type="ECO:0000313" key="4">
    <source>
        <dbReference type="Proteomes" id="UP000262825"/>
    </source>
</evidence>
<dbReference type="Pfam" id="PF08550">
    <property type="entry name" value="GATA_AreA"/>
    <property type="match status" value="1"/>
</dbReference>
<dbReference type="EMBL" id="UFAJ01001018">
    <property type="protein sequence ID" value="SSD61956.1"/>
    <property type="molecule type" value="Genomic_DNA"/>
</dbReference>
<protein>
    <recommendedName>
        <fullName evidence="2">Nitrogen regulatory protein areA GATA-like domain-containing protein</fullName>
    </recommendedName>
</protein>
<reference evidence="4" key="1">
    <citation type="submission" date="2018-06" db="EMBL/GenBank/DDBJ databases">
        <authorList>
            <person name="Guldener U."/>
        </authorList>
    </citation>
    <scope>NUCLEOTIDE SEQUENCE [LARGE SCALE GENOMIC DNA]</scope>
    <source>
        <strain evidence="4">UTAD17</strain>
    </source>
</reference>
<evidence type="ECO:0000313" key="3">
    <source>
        <dbReference type="EMBL" id="SSD61956.1"/>
    </source>
</evidence>